<dbReference type="Proteomes" id="UP001596047">
    <property type="component" value="Unassembled WGS sequence"/>
</dbReference>
<protein>
    <recommendedName>
        <fullName evidence="3">Hydrolase</fullName>
    </recommendedName>
</protein>
<dbReference type="RefSeq" id="WP_379191355.1">
    <property type="nucleotide sequence ID" value="NZ_JBHSOW010000104.1"/>
</dbReference>
<sequence>MTNNQDEAFYARKPYYVSVQAGSILEDPTAAAYELVIEVNEEERNQLGELFDELSSMDEAEMIHFAQSPFGSASDEQINRGVDGLLVDIYKLLYKWGTPETKSHIATMGLFSEGSLQ</sequence>
<keyword evidence="2" id="KW-1185">Reference proteome</keyword>
<reference evidence="2" key="1">
    <citation type="journal article" date="2019" name="Int. J. Syst. Evol. Microbiol.">
        <title>The Global Catalogue of Microorganisms (GCM) 10K type strain sequencing project: providing services to taxonomists for standard genome sequencing and annotation.</title>
        <authorList>
            <consortium name="The Broad Institute Genomics Platform"/>
            <consortium name="The Broad Institute Genome Sequencing Center for Infectious Disease"/>
            <person name="Wu L."/>
            <person name="Ma J."/>
        </authorList>
    </citation>
    <scope>NUCLEOTIDE SEQUENCE [LARGE SCALE GENOMIC DNA]</scope>
    <source>
        <strain evidence="2">CGMCC 1.3240</strain>
    </source>
</reference>
<gene>
    <name evidence="1" type="ORF">ACFPYJ_27025</name>
</gene>
<evidence type="ECO:0000313" key="2">
    <source>
        <dbReference type="Proteomes" id="UP001596047"/>
    </source>
</evidence>
<proteinExistence type="predicted"/>
<evidence type="ECO:0000313" key="1">
    <source>
        <dbReference type="EMBL" id="MFC5652706.1"/>
    </source>
</evidence>
<name>A0ABW0W7M4_9BACL</name>
<dbReference type="EMBL" id="JBHSOW010000104">
    <property type="protein sequence ID" value="MFC5652706.1"/>
    <property type="molecule type" value="Genomic_DNA"/>
</dbReference>
<comment type="caution">
    <text evidence="1">The sequence shown here is derived from an EMBL/GenBank/DDBJ whole genome shotgun (WGS) entry which is preliminary data.</text>
</comment>
<evidence type="ECO:0008006" key="3">
    <source>
        <dbReference type="Google" id="ProtNLM"/>
    </source>
</evidence>
<accession>A0ABW0W7M4</accession>
<organism evidence="1 2">
    <name type="scientific">Paenibacillus solisilvae</name>
    <dbReference type="NCBI Taxonomy" id="2486751"/>
    <lineage>
        <taxon>Bacteria</taxon>
        <taxon>Bacillati</taxon>
        <taxon>Bacillota</taxon>
        <taxon>Bacilli</taxon>
        <taxon>Bacillales</taxon>
        <taxon>Paenibacillaceae</taxon>
        <taxon>Paenibacillus</taxon>
    </lineage>
</organism>